<feature type="binding site" evidence="9">
    <location>
        <position position="135"/>
    </location>
    <ligand>
        <name>NADP(+)</name>
        <dbReference type="ChEBI" id="CHEBI:58349"/>
    </ligand>
</feature>
<feature type="binding site" evidence="9 10">
    <location>
        <position position="239"/>
    </location>
    <ligand>
        <name>Mg(2+)</name>
        <dbReference type="ChEBI" id="CHEBI:18420"/>
        <label>2</label>
    </ligand>
</feature>
<dbReference type="InterPro" id="IPR014359">
    <property type="entry name" value="KARI_prok"/>
</dbReference>
<dbReference type="UniPathway" id="UPA00049">
    <property type="reaction ID" value="UER00060"/>
</dbReference>
<evidence type="ECO:0000256" key="2">
    <source>
        <dbReference type="ARBA" id="ARBA00004885"/>
    </source>
</evidence>
<dbReference type="NCBIfam" id="TIGR00465">
    <property type="entry name" value="ilvC"/>
    <property type="match status" value="1"/>
</dbReference>
<dbReference type="SUPFAM" id="SSF48179">
    <property type="entry name" value="6-phosphogluconate dehydrogenase C-terminal domain-like"/>
    <property type="match status" value="1"/>
</dbReference>
<evidence type="ECO:0000256" key="5">
    <source>
        <dbReference type="ARBA" id="ARBA00022723"/>
    </source>
</evidence>
<proteinExistence type="inferred from homology"/>
<keyword evidence="4 9" id="KW-0028">Amino-acid biosynthesis</keyword>
<accession>A0A5C6ANE9</accession>
<dbReference type="InterPro" id="IPR013116">
    <property type="entry name" value="KARI_N"/>
</dbReference>
<dbReference type="GO" id="GO:0009099">
    <property type="term" value="P:L-valine biosynthetic process"/>
    <property type="evidence" value="ECO:0007669"/>
    <property type="project" value="UniProtKB-UniRule"/>
</dbReference>
<dbReference type="InterPro" id="IPR036291">
    <property type="entry name" value="NAD(P)-bd_dom_sf"/>
</dbReference>
<feature type="binding site" evidence="9 10">
    <location>
        <position position="203"/>
    </location>
    <ligand>
        <name>Mg(2+)</name>
        <dbReference type="ChEBI" id="CHEBI:18420"/>
        <label>2</label>
    </ligand>
</feature>
<evidence type="ECO:0000256" key="8">
    <source>
        <dbReference type="ARBA" id="ARBA00023304"/>
    </source>
</evidence>
<keyword evidence="8 9" id="KW-0100">Branched-chain amino acid biosynthesis</keyword>
<comment type="caution">
    <text evidence="9">Lacks conserved residue(s) required for the propagation of feature annotation.</text>
</comment>
<dbReference type="PIRSF" id="PIRSF000116">
    <property type="entry name" value="IlvC_gammaproteo"/>
    <property type="match status" value="1"/>
</dbReference>
<protein>
    <recommendedName>
        <fullName evidence="9">Ketol-acid reductoisomerase (NADP(+))</fullName>
        <shortName evidence="9">KARI</shortName>
        <ecNumber evidence="9">1.1.1.86</ecNumber>
    </recommendedName>
    <alternativeName>
        <fullName evidence="9">Acetohydroxy-acid isomeroreductase</fullName>
        <shortName evidence="9">AHIR</shortName>
    </alternativeName>
    <alternativeName>
        <fullName evidence="9">Alpha-keto-beta-hydroxylacyl reductoisomerase</fullName>
    </alternativeName>
</protein>
<dbReference type="AlphaFoldDB" id="A0A5C6ANE9"/>
<comment type="catalytic activity">
    <reaction evidence="9">
        <text>(2R)-2,3-dihydroxy-3-methylbutanoate + NADP(+) = (2S)-2-acetolactate + NADPH + H(+)</text>
        <dbReference type="Rhea" id="RHEA:22068"/>
        <dbReference type="ChEBI" id="CHEBI:15378"/>
        <dbReference type="ChEBI" id="CHEBI:49072"/>
        <dbReference type="ChEBI" id="CHEBI:57783"/>
        <dbReference type="ChEBI" id="CHEBI:58349"/>
        <dbReference type="ChEBI" id="CHEBI:58476"/>
        <dbReference type="EC" id="1.1.1.86"/>
    </reaction>
</comment>
<name>A0A5C6ANE9_9BACT</name>
<feature type="binding site" evidence="9 10">
    <location>
        <position position="207"/>
    </location>
    <ligand>
        <name>Mg(2+)</name>
        <dbReference type="ChEBI" id="CHEBI:18420"/>
        <label>1</label>
    </ligand>
</feature>
<evidence type="ECO:0000259" key="12">
    <source>
        <dbReference type="PROSITE" id="PS51851"/>
    </source>
</evidence>
<dbReference type="SUPFAM" id="SSF51735">
    <property type="entry name" value="NAD(P)-binding Rossmann-fold domains"/>
    <property type="match status" value="1"/>
</dbReference>
<comment type="catalytic activity">
    <reaction evidence="9">
        <text>(2R,3R)-2,3-dihydroxy-3-methylpentanoate + NADP(+) = (S)-2-ethyl-2-hydroxy-3-oxobutanoate + NADPH + H(+)</text>
        <dbReference type="Rhea" id="RHEA:13493"/>
        <dbReference type="ChEBI" id="CHEBI:15378"/>
        <dbReference type="ChEBI" id="CHEBI:49256"/>
        <dbReference type="ChEBI" id="CHEBI:49258"/>
        <dbReference type="ChEBI" id="CHEBI:57783"/>
        <dbReference type="ChEBI" id="CHEBI:58349"/>
        <dbReference type="EC" id="1.1.1.86"/>
    </reaction>
</comment>
<comment type="pathway">
    <text evidence="1 9">Amino-acid biosynthesis; L-valine biosynthesis; L-valine from pyruvate: step 2/4.</text>
</comment>
<dbReference type="Pfam" id="PF01450">
    <property type="entry name" value="KARI_C"/>
    <property type="match status" value="1"/>
</dbReference>
<keyword evidence="9" id="KW-0521">NADP</keyword>
<dbReference type="Pfam" id="PF07991">
    <property type="entry name" value="KARI_N"/>
    <property type="match status" value="1"/>
</dbReference>
<dbReference type="GO" id="GO:0016853">
    <property type="term" value="F:isomerase activity"/>
    <property type="evidence" value="ECO:0007669"/>
    <property type="project" value="UniProtKB-KW"/>
</dbReference>
<keyword evidence="13" id="KW-0413">Isomerase</keyword>
<evidence type="ECO:0000256" key="6">
    <source>
        <dbReference type="ARBA" id="ARBA00022842"/>
    </source>
</evidence>
<dbReference type="NCBIfam" id="NF004017">
    <property type="entry name" value="PRK05479.1"/>
    <property type="match status" value="1"/>
</dbReference>
<feature type="binding site" evidence="9">
    <location>
        <position position="49"/>
    </location>
    <ligand>
        <name>NADP(+)</name>
        <dbReference type="ChEBI" id="CHEBI:58349"/>
    </ligand>
</feature>
<sequence>MAAKIYYDADADLAALKGKTVAIIGYGSQGHAHAQNLRDSGVNVVVGQRPGGANYDLAKEHGFEPVSAAEAAKQADVVNLLLPDEIQADVYKADIAPNLKKGAVLMCSHGFNIHFGLIEPPKGTDLLLVAPKGPGHLVRSEFEAGGGVPCLIATRKAGTTGADDEMSDESSDVFKVGMAYAKGVGGTRGGVIRTTFAEETETDLFGEQAVLCGGLSELIKAGFETLVEAGYQPEMAYFECMHEVKLIVDLFYQGGLSYMRYSVSNTAEYGDYKTGPRIITAETKAEMKRVLDDIQSGRFARDWMLENKAGAPSFKATRRRERLHGVEEVGKKLRKMMSWIKEKEVD</sequence>
<dbReference type="Gene3D" id="3.40.50.720">
    <property type="entry name" value="NAD(P)-binding Rossmann-like Domain"/>
    <property type="match status" value="1"/>
</dbReference>
<keyword evidence="7 9" id="KW-0560">Oxidoreductase</keyword>
<dbReference type="PANTHER" id="PTHR21371:SF1">
    <property type="entry name" value="KETOL-ACID REDUCTOISOMERASE, MITOCHONDRIAL"/>
    <property type="match status" value="1"/>
</dbReference>
<dbReference type="HAMAP" id="MF_00435">
    <property type="entry name" value="IlvC"/>
    <property type="match status" value="1"/>
</dbReference>
<feature type="binding site" evidence="9 10">
    <location>
        <position position="243"/>
    </location>
    <ligand>
        <name>Mg(2+)</name>
        <dbReference type="ChEBI" id="CHEBI:18420"/>
        <label>2</label>
    </ligand>
</feature>
<feature type="binding site" evidence="9 10">
    <location>
        <position position="203"/>
    </location>
    <ligand>
        <name>Mg(2+)</name>
        <dbReference type="ChEBI" id="CHEBI:18420"/>
        <label>1</label>
    </ligand>
</feature>
<evidence type="ECO:0000313" key="13">
    <source>
        <dbReference type="EMBL" id="TWU00542.1"/>
    </source>
</evidence>
<gene>
    <name evidence="9 13" type="primary">ilvC</name>
    <name evidence="13" type="ORF">Pla108_14940</name>
</gene>
<evidence type="ECO:0000256" key="9">
    <source>
        <dbReference type="HAMAP-Rule" id="MF_00435"/>
    </source>
</evidence>
<feature type="domain" description="KARI C-terminal knotted" evidence="12">
    <location>
        <begin position="195"/>
        <end position="340"/>
    </location>
</feature>
<feature type="active site" evidence="9">
    <location>
        <position position="109"/>
    </location>
</feature>
<evidence type="ECO:0000256" key="10">
    <source>
        <dbReference type="PROSITE-ProRule" id="PRU01198"/>
    </source>
</evidence>
<evidence type="ECO:0000256" key="1">
    <source>
        <dbReference type="ARBA" id="ARBA00004864"/>
    </source>
</evidence>
<feature type="binding site" evidence="9">
    <location>
        <begin position="26"/>
        <end position="29"/>
    </location>
    <ligand>
        <name>NADP(+)</name>
        <dbReference type="ChEBI" id="CHEBI:58349"/>
    </ligand>
</feature>
<dbReference type="EMBL" id="SJPR01000001">
    <property type="protein sequence ID" value="TWU00542.1"/>
    <property type="molecule type" value="Genomic_DNA"/>
</dbReference>
<comment type="caution">
    <text evidence="13">The sequence shown here is derived from an EMBL/GenBank/DDBJ whole genome shotgun (WGS) entry which is preliminary data.</text>
</comment>
<evidence type="ECO:0000259" key="11">
    <source>
        <dbReference type="PROSITE" id="PS51850"/>
    </source>
</evidence>
<dbReference type="EC" id="1.1.1.86" evidence="9"/>
<dbReference type="FunFam" id="3.40.50.720:FF:000023">
    <property type="entry name" value="Ketol-acid reductoisomerase (NADP(+))"/>
    <property type="match status" value="1"/>
</dbReference>
<comment type="function">
    <text evidence="9">Involved in the biosynthesis of branched-chain amino acids (BCAA). Catalyzes an alkyl-migration followed by a ketol-acid reduction of (S)-2-acetolactate (S2AL) to yield (R)-2,3-dihydroxy-isovalerate. In the isomerase reaction, S2AL is rearranged via a Mg-dependent methyl migration to produce 3-hydroxy-3-methyl-2-ketobutyrate (HMKB). In the reductase reaction, this 2-ketoacid undergoes a metal-dependent reduction by NADPH to yield (R)-2,3-dihydroxy-isovalerate.</text>
</comment>
<comment type="cofactor">
    <cofactor evidence="9">
        <name>Mg(2+)</name>
        <dbReference type="ChEBI" id="CHEBI:18420"/>
    </cofactor>
    <text evidence="9">Binds 2 magnesium ions per subunit.</text>
</comment>
<feature type="binding site" evidence="9 10">
    <location>
        <position position="264"/>
    </location>
    <ligand>
        <name>substrate</name>
    </ligand>
</feature>
<dbReference type="GO" id="GO:0005829">
    <property type="term" value="C:cytosol"/>
    <property type="evidence" value="ECO:0007669"/>
    <property type="project" value="TreeGrafter"/>
</dbReference>
<dbReference type="InterPro" id="IPR000506">
    <property type="entry name" value="KARI_C"/>
</dbReference>
<dbReference type="NCBIfam" id="NF009940">
    <property type="entry name" value="PRK13403.1"/>
    <property type="match status" value="1"/>
</dbReference>
<evidence type="ECO:0000313" key="14">
    <source>
        <dbReference type="Proteomes" id="UP000317421"/>
    </source>
</evidence>
<dbReference type="GO" id="GO:0004455">
    <property type="term" value="F:ketol-acid reductoisomerase activity"/>
    <property type="evidence" value="ECO:0007669"/>
    <property type="project" value="UniProtKB-UniRule"/>
</dbReference>
<dbReference type="UniPathway" id="UPA00047">
    <property type="reaction ID" value="UER00056"/>
</dbReference>
<comment type="pathway">
    <text evidence="2 9">Amino-acid biosynthesis; L-isoleucine biosynthesis; L-isoleucine from 2-oxobutanoate: step 2/4.</text>
</comment>
<dbReference type="InterPro" id="IPR008927">
    <property type="entry name" value="6-PGluconate_DH-like_C_sf"/>
</dbReference>
<dbReference type="OrthoDB" id="9804088at2"/>
<reference evidence="13 14" key="1">
    <citation type="submission" date="2019-02" db="EMBL/GenBank/DDBJ databases">
        <title>Deep-cultivation of Planctomycetes and their phenomic and genomic characterization uncovers novel biology.</title>
        <authorList>
            <person name="Wiegand S."/>
            <person name="Jogler M."/>
            <person name="Boedeker C."/>
            <person name="Pinto D."/>
            <person name="Vollmers J."/>
            <person name="Rivas-Marin E."/>
            <person name="Kohn T."/>
            <person name="Peeters S.H."/>
            <person name="Heuer A."/>
            <person name="Rast P."/>
            <person name="Oberbeckmann S."/>
            <person name="Bunk B."/>
            <person name="Jeske O."/>
            <person name="Meyerdierks A."/>
            <person name="Storesund J.E."/>
            <person name="Kallscheuer N."/>
            <person name="Luecker S."/>
            <person name="Lage O.M."/>
            <person name="Pohl T."/>
            <person name="Merkel B.J."/>
            <person name="Hornburger P."/>
            <person name="Mueller R.-W."/>
            <person name="Bruemmer F."/>
            <person name="Labrenz M."/>
            <person name="Spormann A.M."/>
            <person name="Op Den Camp H."/>
            <person name="Overmann J."/>
            <person name="Amann R."/>
            <person name="Jetten M.S.M."/>
            <person name="Mascher T."/>
            <person name="Medema M.H."/>
            <person name="Devos D.P."/>
            <person name="Kaster A.-K."/>
            <person name="Ovreas L."/>
            <person name="Rohde M."/>
            <person name="Galperin M.Y."/>
            <person name="Jogler C."/>
        </authorList>
    </citation>
    <scope>NUCLEOTIDE SEQUENCE [LARGE SCALE GENOMIC DNA]</scope>
    <source>
        <strain evidence="13 14">Pla108</strain>
    </source>
</reference>
<keyword evidence="6 9" id="KW-0460">Magnesium</keyword>
<dbReference type="GO" id="GO:0000287">
    <property type="term" value="F:magnesium ion binding"/>
    <property type="evidence" value="ECO:0007669"/>
    <property type="project" value="UniProtKB-UniRule"/>
</dbReference>
<keyword evidence="14" id="KW-1185">Reference proteome</keyword>
<dbReference type="PROSITE" id="PS51850">
    <property type="entry name" value="KARI_N"/>
    <property type="match status" value="1"/>
</dbReference>
<dbReference type="PANTHER" id="PTHR21371">
    <property type="entry name" value="KETOL-ACID REDUCTOISOMERASE, MITOCHONDRIAL"/>
    <property type="match status" value="1"/>
</dbReference>
<keyword evidence="5 9" id="KW-0479">Metal-binding</keyword>
<organism evidence="13 14">
    <name type="scientific">Botrimarina colliarenosi</name>
    <dbReference type="NCBI Taxonomy" id="2528001"/>
    <lineage>
        <taxon>Bacteria</taxon>
        <taxon>Pseudomonadati</taxon>
        <taxon>Planctomycetota</taxon>
        <taxon>Planctomycetia</taxon>
        <taxon>Pirellulales</taxon>
        <taxon>Lacipirellulaceae</taxon>
        <taxon>Botrimarina</taxon>
    </lineage>
</organism>
<evidence type="ECO:0000256" key="3">
    <source>
        <dbReference type="ARBA" id="ARBA00010318"/>
    </source>
</evidence>
<dbReference type="GO" id="GO:0009097">
    <property type="term" value="P:isoleucine biosynthetic process"/>
    <property type="evidence" value="ECO:0007669"/>
    <property type="project" value="UniProtKB-UniRule"/>
</dbReference>
<comment type="similarity">
    <text evidence="3 9 10">Belongs to the ketol-acid reductoisomerase family.</text>
</comment>
<dbReference type="RefSeq" id="WP_146444204.1">
    <property type="nucleotide sequence ID" value="NZ_SJPR01000001.1"/>
</dbReference>
<evidence type="ECO:0000256" key="4">
    <source>
        <dbReference type="ARBA" id="ARBA00022605"/>
    </source>
</evidence>
<feature type="domain" description="KARI N-terminal Rossmann" evidence="11">
    <location>
        <begin position="3"/>
        <end position="194"/>
    </location>
</feature>
<dbReference type="InterPro" id="IPR013023">
    <property type="entry name" value="KARI"/>
</dbReference>
<dbReference type="Proteomes" id="UP000317421">
    <property type="component" value="Unassembled WGS sequence"/>
</dbReference>
<evidence type="ECO:0000256" key="7">
    <source>
        <dbReference type="ARBA" id="ARBA00023002"/>
    </source>
</evidence>
<dbReference type="PROSITE" id="PS51851">
    <property type="entry name" value="KARI_C"/>
    <property type="match status" value="1"/>
</dbReference>
<dbReference type="Gene3D" id="6.10.240.10">
    <property type="match status" value="1"/>
</dbReference>
<dbReference type="GO" id="GO:0050661">
    <property type="term" value="F:NADP binding"/>
    <property type="evidence" value="ECO:0007669"/>
    <property type="project" value="InterPro"/>
</dbReference>